<organism evidence="1 2">
    <name type="scientific">Dipteronia dyeriana</name>
    <dbReference type="NCBI Taxonomy" id="168575"/>
    <lineage>
        <taxon>Eukaryota</taxon>
        <taxon>Viridiplantae</taxon>
        <taxon>Streptophyta</taxon>
        <taxon>Embryophyta</taxon>
        <taxon>Tracheophyta</taxon>
        <taxon>Spermatophyta</taxon>
        <taxon>Magnoliopsida</taxon>
        <taxon>eudicotyledons</taxon>
        <taxon>Gunneridae</taxon>
        <taxon>Pentapetalae</taxon>
        <taxon>rosids</taxon>
        <taxon>malvids</taxon>
        <taxon>Sapindales</taxon>
        <taxon>Sapindaceae</taxon>
        <taxon>Hippocastanoideae</taxon>
        <taxon>Acereae</taxon>
        <taxon>Dipteronia</taxon>
    </lineage>
</organism>
<evidence type="ECO:0000313" key="1">
    <source>
        <dbReference type="EMBL" id="KAK2650411.1"/>
    </source>
</evidence>
<sequence length="112" mass="12315">MATVGPLYPPQVAILATLMQAARGRGSLGPLFSLNRSVVGLYLIAFLVTMNAEEVEKLYATLTLKEREGPVMPLQGNSKDVRVRRLALRLVGKILSNKLVNMDAFITHIPRI</sequence>
<keyword evidence="2" id="KW-1185">Reference proteome</keyword>
<proteinExistence type="predicted"/>
<comment type="caution">
    <text evidence="1">The sequence shown here is derived from an EMBL/GenBank/DDBJ whole genome shotgun (WGS) entry which is preliminary data.</text>
</comment>
<evidence type="ECO:0000313" key="2">
    <source>
        <dbReference type="Proteomes" id="UP001280121"/>
    </source>
</evidence>
<name>A0AAD9U9L2_9ROSI</name>
<dbReference type="EMBL" id="JANJYI010000005">
    <property type="protein sequence ID" value="KAK2650411.1"/>
    <property type="molecule type" value="Genomic_DNA"/>
</dbReference>
<protein>
    <submittedName>
        <fullName evidence="1">Uncharacterized protein</fullName>
    </submittedName>
</protein>
<accession>A0AAD9U9L2</accession>
<gene>
    <name evidence="1" type="ORF">Ddye_017900</name>
</gene>
<dbReference type="Proteomes" id="UP001280121">
    <property type="component" value="Unassembled WGS sequence"/>
</dbReference>
<reference evidence="1" key="1">
    <citation type="journal article" date="2023" name="Plant J.">
        <title>Genome sequences and population genomics provide insights into the demographic history, inbreeding, and mutation load of two 'living fossil' tree species of Dipteronia.</title>
        <authorList>
            <person name="Feng Y."/>
            <person name="Comes H.P."/>
            <person name="Chen J."/>
            <person name="Zhu S."/>
            <person name="Lu R."/>
            <person name="Zhang X."/>
            <person name="Li P."/>
            <person name="Qiu J."/>
            <person name="Olsen K.M."/>
            <person name="Qiu Y."/>
        </authorList>
    </citation>
    <scope>NUCLEOTIDE SEQUENCE</scope>
    <source>
        <strain evidence="1">KIB01</strain>
    </source>
</reference>
<dbReference type="AlphaFoldDB" id="A0AAD9U9L2"/>